<dbReference type="SUPFAM" id="SSF53474">
    <property type="entry name" value="alpha/beta-Hydrolases"/>
    <property type="match status" value="2"/>
</dbReference>
<keyword evidence="2" id="KW-0614">Plasmid</keyword>
<dbReference type="GO" id="GO:0016787">
    <property type="term" value="F:hydrolase activity"/>
    <property type="evidence" value="ECO:0007669"/>
    <property type="project" value="UniProtKB-KW"/>
</dbReference>
<sequence length="592" mass="64492">MDRKNAELGQGDNHQKSASPYAIPVAFNRMLGHVHHADGSTGVVFCNPWGFDELCTRKFHRLVAAEMARNGISSIRFDYPGEGDSLPLEGPVSFESWIVAALAAGAELRQRSGCDRIVYYGMGIGAAVAVKAGCRDPDLAGVILAGASLNGRRYLREVALREKVIEDGIDIEFGYPSGATVLAAYVMDPQLAMDVKSLDVELTDLPDDRPVLVLARPDNLSDRQITDQLKSRGVPVESLDFDHYGAMLDGVVTSPMPLELIDKIALWTQQLNETKPETDASPAPVDTVRHLNGDGFCETAEQLDTGLFGVFCQPAHDTPSAVIVFLNMAYAPHTGWGGLWVEAARHLALDGIATFRVDLSNIGDSPAHPEGPEQVIYSRRQLDDVQIVIAHVRKLIKAPILLAGGCSGAHSALYAGAESPDVAGVVSINQLRLVLDPDEDIETTLKAGARPIGDYKRRAFSTQTYRRLLAGEINMVQASRHITGYARAYLSRIFSPYLGGLTRLGRLKGELFALLKTLERRRVPVTFVICRTDGSLDQHVLYFGKDLRGAAAFGHLRHIILENADHTLSPPSVRTEVIDILRRAAHDLSSGR</sequence>
<keyword evidence="3" id="KW-1185">Reference proteome</keyword>
<proteinExistence type="predicted"/>
<dbReference type="Gene3D" id="3.40.50.1820">
    <property type="entry name" value="alpha/beta hydrolase"/>
    <property type="match status" value="2"/>
</dbReference>
<protein>
    <submittedName>
        <fullName evidence="2">Alpha/beta hydrolase</fullName>
    </submittedName>
</protein>
<dbReference type="Proteomes" id="UP000308530">
    <property type="component" value="Plasmid pPRADMK78_01"/>
</dbReference>
<dbReference type="RefSeq" id="WP_138287455.1">
    <property type="nucleotide sequence ID" value="NZ_CP058351.1"/>
</dbReference>
<dbReference type="EMBL" id="CP058351">
    <property type="protein sequence ID" value="QLF71561.1"/>
    <property type="molecule type" value="Genomic_DNA"/>
</dbReference>
<dbReference type="Pfam" id="PF12146">
    <property type="entry name" value="Hydrolase_4"/>
    <property type="match status" value="1"/>
</dbReference>
<reference evidence="2 3" key="1">
    <citation type="submission" date="2020-06" db="EMBL/GenBank/DDBJ databases">
        <title>Genome sequence of Rhizobium sp strain ADMK78.</title>
        <authorList>
            <person name="Rahi P."/>
        </authorList>
    </citation>
    <scope>NUCLEOTIDE SEQUENCE [LARGE SCALE GENOMIC DNA]</scope>
    <source>
        <strain evidence="2 3">ADMK78</strain>
        <plasmid evidence="2 3">pPRADMK78_01</plasmid>
    </source>
</reference>
<dbReference type="InterPro" id="IPR029058">
    <property type="entry name" value="AB_hydrolase_fold"/>
</dbReference>
<evidence type="ECO:0000313" key="3">
    <source>
        <dbReference type="Proteomes" id="UP000308530"/>
    </source>
</evidence>
<keyword evidence="2" id="KW-0378">Hydrolase</keyword>
<evidence type="ECO:0000313" key="2">
    <source>
        <dbReference type="EMBL" id="QLF71561.1"/>
    </source>
</evidence>
<geneLocation type="plasmid" evidence="2 3">
    <name>pPRADMK78_01</name>
</geneLocation>
<dbReference type="InterPro" id="IPR022742">
    <property type="entry name" value="Hydrolase_4"/>
</dbReference>
<accession>A0ABX6QSC4</accession>
<gene>
    <name evidence="2" type="ORF">FE840_018035</name>
</gene>
<evidence type="ECO:0000259" key="1">
    <source>
        <dbReference type="Pfam" id="PF12146"/>
    </source>
</evidence>
<organism evidence="2 3">
    <name type="scientific">Peteryoungia desertarenae</name>
    <dbReference type="NCBI Taxonomy" id="1813451"/>
    <lineage>
        <taxon>Bacteria</taxon>
        <taxon>Pseudomonadati</taxon>
        <taxon>Pseudomonadota</taxon>
        <taxon>Alphaproteobacteria</taxon>
        <taxon>Hyphomicrobiales</taxon>
        <taxon>Rhizobiaceae</taxon>
        <taxon>Peteryoungia</taxon>
    </lineage>
</organism>
<name>A0ABX6QSC4_9HYPH</name>
<feature type="domain" description="Serine aminopeptidase S33" evidence="1">
    <location>
        <begin position="53"/>
        <end position="154"/>
    </location>
</feature>